<evidence type="ECO:0000256" key="2">
    <source>
        <dbReference type="SAM" id="SignalP"/>
    </source>
</evidence>
<evidence type="ECO:0000256" key="1">
    <source>
        <dbReference type="SAM" id="MobiDB-lite"/>
    </source>
</evidence>
<dbReference type="PANTHER" id="PTHR34961:SF1">
    <property type="entry name" value="ROOT MERISTEM GROWTH FACTOR 10"/>
    <property type="match status" value="1"/>
</dbReference>
<sequence>MPLSTYTLLLLSSNSHPNISFATKATMPSLLLFILLLSVSISACDGRHPSVHDKDFTRAFHHSSKDAAVAKLDDKTSAPLKPASSEEEIRSSATMERPKGLEAPMKVVEPKRDAVSDAVRIPSLAKVSWRVPRENPGFNLDYMGPRTHPPSHN</sequence>
<feature type="signal peptide" evidence="2">
    <location>
        <begin position="1"/>
        <end position="46"/>
    </location>
</feature>
<evidence type="ECO:0000313" key="3">
    <source>
        <dbReference type="Proteomes" id="UP000228380"/>
    </source>
</evidence>
<dbReference type="AlphaFoldDB" id="A0A8B9A930"/>
<dbReference type="OrthoDB" id="786629at2759"/>
<protein>
    <submittedName>
        <fullName evidence="4">Uncharacterized protein LOC120110738</fullName>
    </submittedName>
</protein>
<reference evidence="3" key="1">
    <citation type="journal article" date="2019" name="Nat. Commun.">
        <title>Genome-wide association mapping of date palm fruit traits.</title>
        <authorList>
            <person name="Hazzouri K.M."/>
            <person name="Gros-Balthazard M."/>
            <person name="Flowers J.M."/>
            <person name="Copetti D."/>
            <person name="Lemansour A."/>
            <person name="Lebrun M."/>
            <person name="Masmoudi K."/>
            <person name="Ferrand S."/>
            <person name="Dhar M.I."/>
            <person name="Fresquez Z.A."/>
            <person name="Rosas U."/>
            <person name="Zhang J."/>
            <person name="Talag J."/>
            <person name="Lee S."/>
            <person name="Kudrna D."/>
            <person name="Powell R.F."/>
            <person name="Leitch I.J."/>
            <person name="Krueger R.R."/>
            <person name="Wing R.A."/>
            <person name="Amiri K.M.A."/>
            <person name="Purugganan M.D."/>
        </authorList>
    </citation>
    <scope>NUCLEOTIDE SEQUENCE [LARGE SCALE GENOMIC DNA]</scope>
    <source>
        <strain evidence="3">cv. Khalas</strain>
    </source>
</reference>
<keyword evidence="3" id="KW-1185">Reference proteome</keyword>
<proteinExistence type="predicted"/>
<dbReference type="RefSeq" id="XP_038982222.1">
    <property type="nucleotide sequence ID" value="XM_039126294.1"/>
</dbReference>
<dbReference type="InterPro" id="IPR053313">
    <property type="entry name" value="RGF"/>
</dbReference>
<dbReference type="KEGG" id="pda:120110738"/>
<accession>A0A8B9A930</accession>
<dbReference type="PANTHER" id="PTHR34961">
    <property type="entry name" value="TRANSMEMBRANE PROTEIN"/>
    <property type="match status" value="1"/>
</dbReference>
<keyword evidence="2" id="KW-0732">Signal</keyword>
<reference evidence="4" key="2">
    <citation type="submission" date="2025-08" db="UniProtKB">
        <authorList>
            <consortium name="RefSeq"/>
        </authorList>
    </citation>
    <scope>IDENTIFICATION</scope>
    <source>
        <tissue evidence="4">Young leaves</tissue>
    </source>
</reference>
<dbReference type="GeneID" id="120110738"/>
<dbReference type="Proteomes" id="UP000228380">
    <property type="component" value="Chromosome 5"/>
</dbReference>
<evidence type="ECO:0000313" key="4">
    <source>
        <dbReference type="RefSeq" id="XP_038982222.1"/>
    </source>
</evidence>
<organism evidence="3 4">
    <name type="scientific">Phoenix dactylifera</name>
    <name type="common">Date palm</name>
    <dbReference type="NCBI Taxonomy" id="42345"/>
    <lineage>
        <taxon>Eukaryota</taxon>
        <taxon>Viridiplantae</taxon>
        <taxon>Streptophyta</taxon>
        <taxon>Embryophyta</taxon>
        <taxon>Tracheophyta</taxon>
        <taxon>Spermatophyta</taxon>
        <taxon>Magnoliopsida</taxon>
        <taxon>Liliopsida</taxon>
        <taxon>Arecaceae</taxon>
        <taxon>Coryphoideae</taxon>
        <taxon>Phoeniceae</taxon>
        <taxon>Phoenix</taxon>
    </lineage>
</organism>
<gene>
    <name evidence="4" type="primary">LOC120110738</name>
</gene>
<feature type="region of interest" description="Disordered" evidence="1">
    <location>
        <begin position="73"/>
        <end position="108"/>
    </location>
</feature>
<feature type="chain" id="PRO_5034510068" evidence="2">
    <location>
        <begin position="47"/>
        <end position="153"/>
    </location>
</feature>
<name>A0A8B9A930_PHODC</name>